<proteinExistence type="predicted"/>
<feature type="signal peptide" evidence="1">
    <location>
        <begin position="1"/>
        <end position="20"/>
    </location>
</feature>
<sequence length="82" mass="8507">MTRFSALVAIYSSVILVAFSADVTSLSTSESSLIRLETFSSKLATSATVATGNSGRGSEISLISSSMPSTPELLSRAKYPGL</sequence>
<comment type="caution">
    <text evidence="2">The sequence shown here is derived from an EMBL/GenBank/DDBJ whole genome shotgun (WGS) entry which is preliminary data.</text>
</comment>
<keyword evidence="1" id="KW-0732">Signal</keyword>
<evidence type="ECO:0000313" key="3">
    <source>
        <dbReference type="Proteomes" id="UP000887013"/>
    </source>
</evidence>
<organism evidence="2 3">
    <name type="scientific">Nephila pilipes</name>
    <name type="common">Giant wood spider</name>
    <name type="synonym">Nephila maculata</name>
    <dbReference type="NCBI Taxonomy" id="299642"/>
    <lineage>
        <taxon>Eukaryota</taxon>
        <taxon>Metazoa</taxon>
        <taxon>Ecdysozoa</taxon>
        <taxon>Arthropoda</taxon>
        <taxon>Chelicerata</taxon>
        <taxon>Arachnida</taxon>
        <taxon>Araneae</taxon>
        <taxon>Araneomorphae</taxon>
        <taxon>Entelegynae</taxon>
        <taxon>Araneoidea</taxon>
        <taxon>Nephilidae</taxon>
        <taxon>Nephila</taxon>
    </lineage>
</organism>
<gene>
    <name evidence="2" type="ORF">NPIL_252661</name>
</gene>
<dbReference type="AlphaFoldDB" id="A0A8X6T295"/>
<name>A0A8X6T295_NEPPI</name>
<dbReference type="Proteomes" id="UP000887013">
    <property type="component" value="Unassembled WGS sequence"/>
</dbReference>
<feature type="chain" id="PRO_5036497945" evidence="1">
    <location>
        <begin position="21"/>
        <end position="82"/>
    </location>
</feature>
<evidence type="ECO:0000256" key="1">
    <source>
        <dbReference type="SAM" id="SignalP"/>
    </source>
</evidence>
<accession>A0A8X6T295</accession>
<keyword evidence="3" id="KW-1185">Reference proteome</keyword>
<reference evidence="2" key="1">
    <citation type="submission" date="2020-08" db="EMBL/GenBank/DDBJ databases">
        <title>Multicomponent nature underlies the extraordinary mechanical properties of spider dragline silk.</title>
        <authorList>
            <person name="Kono N."/>
            <person name="Nakamura H."/>
            <person name="Mori M."/>
            <person name="Yoshida Y."/>
            <person name="Ohtoshi R."/>
            <person name="Malay A.D."/>
            <person name="Moran D.A.P."/>
            <person name="Tomita M."/>
            <person name="Numata K."/>
            <person name="Arakawa K."/>
        </authorList>
    </citation>
    <scope>NUCLEOTIDE SEQUENCE</scope>
</reference>
<dbReference type="EMBL" id="BMAW01001023">
    <property type="protein sequence ID" value="GFS72183.1"/>
    <property type="molecule type" value="Genomic_DNA"/>
</dbReference>
<protein>
    <submittedName>
        <fullName evidence="2">Uncharacterized protein</fullName>
    </submittedName>
</protein>
<evidence type="ECO:0000313" key="2">
    <source>
        <dbReference type="EMBL" id="GFS72183.1"/>
    </source>
</evidence>